<reference evidence="8 9" key="1">
    <citation type="journal article" date="2016" name="Nat. Commun.">
        <title>Thousands of microbial genomes shed light on interconnected biogeochemical processes in an aquifer system.</title>
        <authorList>
            <person name="Anantharaman K."/>
            <person name="Brown C.T."/>
            <person name="Hug L.A."/>
            <person name="Sharon I."/>
            <person name="Castelle C.J."/>
            <person name="Probst A.J."/>
            <person name="Thomas B.C."/>
            <person name="Singh A."/>
            <person name="Wilkins M.J."/>
            <person name="Karaoz U."/>
            <person name="Brodie E.L."/>
            <person name="Williams K.H."/>
            <person name="Hubbard S.S."/>
            <person name="Banfield J.F."/>
        </authorList>
    </citation>
    <scope>NUCLEOTIDE SEQUENCE [LARGE SCALE GENOMIC DNA]</scope>
</reference>
<evidence type="ECO:0000313" key="8">
    <source>
        <dbReference type="EMBL" id="OGL98598.1"/>
    </source>
</evidence>
<evidence type="ECO:0000256" key="3">
    <source>
        <dbReference type="ARBA" id="ARBA00023002"/>
    </source>
</evidence>
<evidence type="ECO:0000256" key="5">
    <source>
        <dbReference type="ARBA" id="ARBA00023284"/>
    </source>
</evidence>
<proteinExistence type="inferred from homology"/>
<organism evidence="8 9">
    <name type="scientific">Candidatus Uhrbacteria bacterium RIFOXYB2_FULL_57_15</name>
    <dbReference type="NCBI Taxonomy" id="1802422"/>
    <lineage>
        <taxon>Bacteria</taxon>
        <taxon>Candidatus Uhriibacteriota</taxon>
    </lineage>
</organism>
<evidence type="ECO:0000256" key="4">
    <source>
        <dbReference type="ARBA" id="ARBA00023157"/>
    </source>
</evidence>
<keyword evidence="2" id="KW-0732">Signal</keyword>
<name>A0A1F7W894_9BACT</name>
<dbReference type="EMBL" id="MGFE01000018">
    <property type="protein sequence ID" value="OGL98598.1"/>
    <property type="molecule type" value="Genomic_DNA"/>
</dbReference>
<keyword evidence="5" id="KW-0676">Redox-active center</keyword>
<keyword evidence="6" id="KW-0472">Membrane</keyword>
<dbReference type="SUPFAM" id="SSF52833">
    <property type="entry name" value="Thioredoxin-like"/>
    <property type="match status" value="1"/>
</dbReference>
<accession>A0A1F7W894</accession>
<comment type="similarity">
    <text evidence="1">Belongs to the thioredoxin family. DsbA subfamily.</text>
</comment>
<keyword evidence="6" id="KW-1133">Transmembrane helix</keyword>
<keyword evidence="4" id="KW-1015">Disulfide bond</keyword>
<feature type="transmembrane region" description="Helical" evidence="6">
    <location>
        <begin position="16"/>
        <end position="37"/>
    </location>
</feature>
<dbReference type="PANTHER" id="PTHR13887">
    <property type="entry name" value="GLUTATHIONE S-TRANSFERASE KAPPA"/>
    <property type="match status" value="1"/>
</dbReference>
<protein>
    <recommendedName>
        <fullName evidence="7">Thioredoxin domain-containing protein</fullName>
    </recommendedName>
</protein>
<dbReference type="GO" id="GO:0016491">
    <property type="term" value="F:oxidoreductase activity"/>
    <property type="evidence" value="ECO:0007669"/>
    <property type="project" value="UniProtKB-KW"/>
</dbReference>
<comment type="caution">
    <text evidence="8">The sequence shown here is derived from an EMBL/GenBank/DDBJ whole genome shotgun (WGS) entry which is preliminary data.</text>
</comment>
<evidence type="ECO:0000256" key="1">
    <source>
        <dbReference type="ARBA" id="ARBA00005791"/>
    </source>
</evidence>
<keyword evidence="3" id="KW-0560">Oxidoreductase</keyword>
<dbReference type="InterPro" id="IPR013766">
    <property type="entry name" value="Thioredoxin_domain"/>
</dbReference>
<dbReference type="Gene3D" id="3.40.30.10">
    <property type="entry name" value="Glutaredoxin"/>
    <property type="match status" value="1"/>
</dbReference>
<evidence type="ECO:0000256" key="6">
    <source>
        <dbReference type="SAM" id="Phobius"/>
    </source>
</evidence>
<gene>
    <name evidence="8" type="ORF">A2304_00735</name>
</gene>
<dbReference type="InterPro" id="IPR012336">
    <property type="entry name" value="Thioredoxin-like_fold"/>
</dbReference>
<evidence type="ECO:0000259" key="7">
    <source>
        <dbReference type="PROSITE" id="PS51352"/>
    </source>
</evidence>
<dbReference type="PANTHER" id="PTHR13887:SF14">
    <property type="entry name" value="DISULFIDE BOND FORMATION PROTEIN D"/>
    <property type="match status" value="1"/>
</dbReference>
<keyword evidence="6" id="KW-0812">Transmembrane</keyword>
<feature type="domain" description="Thioredoxin" evidence="7">
    <location>
        <begin position="57"/>
        <end position="244"/>
    </location>
</feature>
<dbReference type="InterPro" id="IPR036249">
    <property type="entry name" value="Thioredoxin-like_sf"/>
</dbReference>
<dbReference type="AlphaFoldDB" id="A0A1F7W894"/>
<dbReference type="Pfam" id="PF13462">
    <property type="entry name" value="Thioredoxin_4"/>
    <property type="match status" value="1"/>
</dbReference>
<dbReference type="Proteomes" id="UP000176501">
    <property type="component" value="Unassembled WGS sequence"/>
</dbReference>
<evidence type="ECO:0000256" key="2">
    <source>
        <dbReference type="ARBA" id="ARBA00022729"/>
    </source>
</evidence>
<evidence type="ECO:0000313" key="9">
    <source>
        <dbReference type="Proteomes" id="UP000176501"/>
    </source>
</evidence>
<sequence length="246" mass="27331">MAIPLEDHAIHSRRNAVAAVVTVLVLTLLSGFAWRVYHYASLIQSGELTEADLVFTQRYTASEAIASAPISEGEFDVVTSDDPSLGSENAALTIVEFADFGCPYSREESFVVRSMAALFGDRVRIVYRDFPILELHPEALVASEAAECAAEQGRFWEYHDKLYANQTDHSDDALIRYATELNLNAGEFKRCLSSNRNLREIDEDYADGVEAGVRGTPTFFFNGIRIPGAIPEDTFMKLIERFTVSS</sequence>
<dbReference type="PROSITE" id="PS51352">
    <property type="entry name" value="THIOREDOXIN_2"/>
    <property type="match status" value="1"/>
</dbReference>